<protein>
    <submittedName>
        <fullName evidence="4">Class I SAM-dependent methyltransferase</fullName>
    </submittedName>
</protein>
<gene>
    <name evidence="4" type="ORF">FNH06_15515</name>
</gene>
<dbReference type="EMBL" id="VJZA01000023">
    <property type="protein sequence ID" value="TVT21834.1"/>
    <property type="molecule type" value="Genomic_DNA"/>
</dbReference>
<organism evidence="4 5">
    <name type="scientific">Amycolatopsis acidiphila</name>
    <dbReference type="NCBI Taxonomy" id="715473"/>
    <lineage>
        <taxon>Bacteria</taxon>
        <taxon>Bacillati</taxon>
        <taxon>Actinomycetota</taxon>
        <taxon>Actinomycetes</taxon>
        <taxon>Pseudonocardiales</taxon>
        <taxon>Pseudonocardiaceae</taxon>
        <taxon>Amycolatopsis</taxon>
    </lineage>
</organism>
<sequence>MESGDPTGWFDRLYSAGVAGEVPMPWDRSNAAPLLVDWAKDRSFAPGRAVVVGCGLGADAEYLASLGFTTTAFDVSPTAVEVASGRHPGSTVDYRVADLLDPPPEWPGAFDLVVEIFTVQAIPRTHRDAATAAVRRLVAPGGALLVIAGSGNGDESGPPWPLTREEVEAFACEGVEVVGIEELDRWRAEFRRRPGRLR</sequence>
<dbReference type="SUPFAM" id="SSF53335">
    <property type="entry name" value="S-adenosyl-L-methionine-dependent methyltransferases"/>
    <property type="match status" value="1"/>
</dbReference>
<keyword evidence="2 4" id="KW-0808">Transferase</keyword>
<name>A0A558AC47_9PSEU</name>
<dbReference type="Proteomes" id="UP000318578">
    <property type="component" value="Unassembled WGS sequence"/>
</dbReference>
<dbReference type="PANTHER" id="PTHR43464:SF19">
    <property type="entry name" value="UBIQUINONE BIOSYNTHESIS O-METHYLTRANSFERASE, MITOCHONDRIAL"/>
    <property type="match status" value="1"/>
</dbReference>
<accession>A0A558AC47</accession>
<comment type="caution">
    <text evidence="4">The sequence shown here is derived from an EMBL/GenBank/DDBJ whole genome shotgun (WGS) entry which is preliminary data.</text>
</comment>
<dbReference type="PANTHER" id="PTHR43464">
    <property type="entry name" value="METHYLTRANSFERASE"/>
    <property type="match status" value="1"/>
</dbReference>
<dbReference type="InterPro" id="IPR008854">
    <property type="entry name" value="TPMT"/>
</dbReference>
<dbReference type="Pfam" id="PF05724">
    <property type="entry name" value="TPMT"/>
    <property type="match status" value="1"/>
</dbReference>
<reference evidence="4 5" key="1">
    <citation type="submission" date="2019-07" db="EMBL/GenBank/DDBJ databases">
        <title>New species of Amycolatopsis and Streptomyces.</title>
        <authorList>
            <person name="Duangmal K."/>
            <person name="Teo W.F.A."/>
            <person name="Lipun K."/>
        </authorList>
    </citation>
    <scope>NUCLEOTIDE SEQUENCE [LARGE SCALE GENOMIC DNA]</scope>
    <source>
        <strain evidence="4 5">JCM 30562</strain>
    </source>
</reference>
<keyword evidence="3" id="KW-0949">S-adenosyl-L-methionine</keyword>
<keyword evidence="5" id="KW-1185">Reference proteome</keyword>
<dbReference type="InterPro" id="IPR029063">
    <property type="entry name" value="SAM-dependent_MTases_sf"/>
</dbReference>
<dbReference type="GO" id="GO:0008757">
    <property type="term" value="F:S-adenosylmethionine-dependent methyltransferase activity"/>
    <property type="evidence" value="ECO:0007669"/>
    <property type="project" value="InterPro"/>
</dbReference>
<dbReference type="AlphaFoldDB" id="A0A558AC47"/>
<evidence type="ECO:0000256" key="1">
    <source>
        <dbReference type="ARBA" id="ARBA00022603"/>
    </source>
</evidence>
<evidence type="ECO:0000313" key="5">
    <source>
        <dbReference type="Proteomes" id="UP000318578"/>
    </source>
</evidence>
<dbReference type="CDD" id="cd02440">
    <property type="entry name" value="AdoMet_MTases"/>
    <property type="match status" value="1"/>
</dbReference>
<evidence type="ECO:0000256" key="2">
    <source>
        <dbReference type="ARBA" id="ARBA00022679"/>
    </source>
</evidence>
<keyword evidence="1 4" id="KW-0489">Methyltransferase</keyword>
<evidence type="ECO:0000256" key="3">
    <source>
        <dbReference type="ARBA" id="ARBA00022691"/>
    </source>
</evidence>
<proteinExistence type="predicted"/>
<dbReference type="OrthoDB" id="189743at2"/>
<evidence type="ECO:0000313" key="4">
    <source>
        <dbReference type="EMBL" id="TVT21834.1"/>
    </source>
</evidence>
<dbReference type="Gene3D" id="3.40.50.150">
    <property type="entry name" value="Vaccinia Virus protein VP39"/>
    <property type="match status" value="1"/>
</dbReference>
<dbReference type="GO" id="GO:0032259">
    <property type="term" value="P:methylation"/>
    <property type="evidence" value="ECO:0007669"/>
    <property type="project" value="UniProtKB-KW"/>
</dbReference>